<dbReference type="EMBL" id="LR796247">
    <property type="protein sequence ID" value="CAB4131454.1"/>
    <property type="molecule type" value="Genomic_DNA"/>
</dbReference>
<reference evidence="1" key="1">
    <citation type="submission" date="2020-04" db="EMBL/GenBank/DDBJ databases">
        <authorList>
            <person name="Chiriac C."/>
            <person name="Salcher M."/>
            <person name="Ghai R."/>
            <person name="Kavagutti S V."/>
        </authorList>
    </citation>
    <scope>NUCLEOTIDE SEQUENCE</scope>
</reference>
<gene>
    <name evidence="1" type="ORF">UFOVP132_94</name>
</gene>
<name>A0A6J5LA84_9CAUD</name>
<organism evidence="1">
    <name type="scientific">uncultured Caudovirales phage</name>
    <dbReference type="NCBI Taxonomy" id="2100421"/>
    <lineage>
        <taxon>Viruses</taxon>
        <taxon>Duplodnaviria</taxon>
        <taxon>Heunggongvirae</taxon>
        <taxon>Uroviricota</taxon>
        <taxon>Caudoviricetes</taxon>
        <taxon>Peduoviridae</taxon>
        <taxon>Maltschvirus</taxon>
        <taxon>Maltschvirus maltsch</taxon>
    </lineage>
</organism>
<protein>
    <submittedName>
        <fullName evidence="1">Uncharacterized protein</fullName>
    </submittedName>
</protein>
<proteinExistence type="predicted"/>
<evidence type="ECO:0000313" key="1">
    <source>
        <dbReference type="EMBL" id="CAB4131454.1"/>
    </source>
</evidence>
<sequence>MSNNINAVVNPPVSTTVRVNLTGTVINQAPVTLKNTPSIVSGQLTLENLTNIDSTHEDNGYTLIYDAVTGKWVSQPLAIDGGNF</sequence>
<accession>A0A6J5LA84</accession>